<sequence length="351" mass="38826">MSSLKLPSRVIDAHHHFVDTREFGNIQTFQKFLGSLLKDEVYLADQYHSDVVEPLKQEGIILDTSVHVECMPDDGAQEAAWIESIASNDHKCTVAVIVGSADLTSPTIDNDLTKLCATSPKVHGIRWIVDCVGKFEPNTATHVATTRHDGVDYLRGSNGGYDGEAVPAFENGFALLAKHKLSFDLQCAPAQLPAAARLCARHPNVPVVIDHLGKPRTLLGPDDEEHKDNSTPNPQELEVWRAGMKAMAEVPHVYVKLSMLGYAIPGWIKTPQRRALLQSLVREVVELFSPQRCMAALNWWKNGAVSDSDFLSDVGPAPLEYVQFVATCLEGYSSEDVDRIFYGTAKEFYRI</sequence>
<organism evidence="3 4">
    <name type="scientific">Seminavis robusta</name>
    <dbReference type="NCBI Taxonomy" id="568900"/>
    <lineage>
        <taxon>Eukaryota</taxon>
        <taxon>Sar</taxon>
        <taxon>Stramenopiles</taxon>
        <taxon>Ochrophyta</taxon>
        <taxon>Bacillariophyta</taxon>
        <taxon>Bacillariophyceae</taxon>
        <taxon>Bacillariophycidae</taxon>
        <taxon>Naviculales</taxon>
        <taxon>Naviculaceae</taxon>
        <taxon>Seminavis</taxon>
    </lineage>
</organism>
<dbReference type="PANTHER" id="PTHR43569:SF2">
    <property type="entry name" value="AMIDOHYDROLASE-RELATED DOMAIN-CONTAINING PROTEIN"/>
    <property type="match status" value="1"/>
</dbReference>
<evidence type="ECO:0000259" key="2">
    <source>
        <dbReference type="Pfam" id="PF04909"/>
    </source>
</evidence>
<dbReference type="InterPro" id="IPR032466">
    <property type="entry name" value="Metal_Hydrolase"/>
</dbReference>
<protein>
    <submittedName>
        <fullName evidence="3">Amidohydrolase 2</fullName>
    </submittedName>
</protein>
<comment type="similarity">
    <text evidence="1">Belongs to the metallo-dependent hydrolases superfamily.</text>
</comment>
<proteinExistence type="inferred from homology"/>
<name>A0A9N8H1N3_9STRA</name>
<dbReference type="SUPFAM" id="SSF51556">
    <property type="entry name" value="Metallo-dependent hydrolases"/>
    <property type="match status" value="1"/>
</dbReference>
<evidence type="ECO:0000256" key="1">
    <source>
        <dbReference type="ARBA" id="ARBA00038310"/>
    </source>
</evidence>
<dbReference type="PANTHER" id="PTHR43569">
    <property type="entry name" value="AMIDOHYDROLASE"/>
    <property type="match status" value="1"/>
</dbReference>
<dbReference type="InterPro" id="IPR052350">
    <property type="entry name" value="Metallo-dep_Lactonases"/>
</dbReference>
<dbReference type="GO" id="GO:0016787">
    <property type="term" value="F:hydrolase activity"/>
    <property type="evidence" value="ECO:0007669"/>
    <property type="project" value="InterPro"/>
</dbReference>
<dbReference type="AlphaFoldDB" id="A0A9N8H1N3"/>
<feature type="domain" description="Amidohydrolase-related" evidence="2">
    <location>
        <begin position="161"/>
        <end position="351"/>
    </location>
</feature>
<dbReference type="Pfam" id="PF04909">
    <property type="entry name" value="Amidohydro_2"/>
    <property type="match status" value="1"/>
</dbReference>
<accession>A0A9N8H1N3</accession>
<gene>
    <name evidence="3" type="ORF">SEMRO_20_G014050.1</name>
</gene>
<dbReference type="InterPro" id="IPR006680">
    <property type="entry name" value="Amidohydro-rel"/>
</dbReference>
<evidence type="ECO:0000313" key="3">
    <source>
        <dbReference type="EMBL" id="CAB9497456.1"/>
    </source>
</evidence>
<dbReference type="OrthoDB" id="2135488at2759"/>
<reference evidence="3" key="1">
    <citation type="submission" date="2020-06" db="EMBL/GenBank/DDBJ databases">
        <authorList>
            <consortium name="Plant Systems Biology data submission"/>
        </authorList>
    </citation>
    <scope>NUCLEOTIDE SEQUENCE</scope>
    <source>
        <strain evidence="3">D6</strain>
    </source>
</reference>
<evidence type="ECO:0000313" key="4">
    <source>
        <dbReference type="Proteomes" id="UP001153069"/>
    </source>
</evidence>
<comment type="caution">
    <text evidence="3">The sequence shown here is derived from an EMBL/GenBank/DDBJ whole genome shotgun (WGS) entry which is preliminary data.</text>
</comment>
<dbReference type="Proteomes" id="UP001153069">
    <property type="component" value="Unassembled WGS sequence"/>
</dbReference>
<keyword evidence="4" id="KW-1185">Reference proteome</keyword>
<dbReference type="Gene3D" id="3.20.20.140">
    <property type="entry name" value="Metal-dependent hydrolases"/>
    <property type="match status" value="1"/>
</dbReference>
<dbReference type="EMBL" id="CAICTM010000020">
    <property type="protein sequence ID" value="CAB9497456.1"/>
    <property type="molecule type" value="Genomic_DNA"/>
</dbReference>